<evidence type="ECO:0000256" key="6">
    <source>
        <dbReference type="ARBA" id="ARBA00022833"/>
    </source>
</evidence>
<evidence type="ECO:0000256" key="8">
    <source>
        <dbReference type="ARBA" id="ARBA00023125"/>
    </source>
</evidence>
<evidence type="ECO:0000256" key="11">
    <source>
        <dbReference type="PROSITE-ProRule" id="PRU00042"/>
    </source>
</evidence>
<dbReference type="GO" id="GO:0003677">
    <property type="term" value="F:DNA binding"/>
    <property type="evidence" value="ECO:0007669"/>
    <property type="project" value="UniProtKB-KW"/>
</dbReference>
<dbReference type="Gene3D" id="3.30.160.60">
    <property type="entry name" value="Classic Zinc Finger"/>
    <property type="match status" value="2"/>
</dbReference>
<comment type="subcellular location">
    <subcellularLocation>
        <location evidence="1">Nucleus</location>
    </subcellularLocation>
</comment>
<dbReference type="InterPro" id="IPR036236">
    <property type="entry name" value="Znf_C2H2_sf"/>
</dbReference>
<keyword evidence="10" id="KW-0539">Nucleus</keyword>
<comment type="similarity">
    <text evidence="2">Belongs to the krueppel C2H2-type zinc-finger protein family.</text>
</comment>
<dbReference type="FunFam" id="3.30.160.60:FF:000322">
    <property type="entry name" value="GDNF-inducible zinc finger protein 1"/>
    <property type="match status" value="1"/>
</dbReference>
<evidence type="ECO:0000256" key="3">
    <source>
        <dbReference type="ARBA" id="ARBA00022723"/>
    </source>
</evidence>
<reference evidence="14" key="1">
    <citation type="submission" date="2020-03" db="EMBL/GenBank/DDBJ databases">
        <title>Studies in the Genomics of Life Span.</title>
        <authorList>
            <person name="Glass D."/>
        </authorList>
    </citation>
    <scope>NUCLEOTIDE SEQUENCE</scope>
    <source>
        <strain evidence="14">LTLLF</strain>
        <tissue evidence="14">Muscle</tissue>
    </source>
</reference>
<dbReference type="InterPro" id="IPR050758">
    <property type="entry name" value="Znf_C2H2-type"/>
</dbReference>
<evidence type="ECO:0000259" key="13">
    <source>
        <dbReference type="PROSITE" id="PS50805"/>
    </source>
</evidence>
<dbReference type="PANTHER" id="PTHR23234:SF10">
    <property type="entry name" value="RIKEN CDNA 6720489N17 GENE-RELATED"/>
    <property type="match status" value="1"/>
</dbReference>
<evidence type="ECO:0000259" key="12">
    <source>
        <dbReference type="PROSITE" id="PS50157"/>
    </source>
</evidence>
<feature type="domain" description="C2H2-type" evidence="12">
    <location>
        <begin position="139"/>
        <end position="166"/>
    </location>
</feature>
<evidence type="ECO:0000256" key="7">
    <source>
        <dbReference type="ARBA" id="ARBA00023015"/>
    </source>
</evidence>
<gene>
    <name evidence="14" type="ORF">LTLLF_182675</name>
</gene>
<dbReference type="SUPFAM" id="SSF109640">
    <property type="entry name" value="KRAB domain (Kruppel-associated box)"/>
    <property type="match status" value="1"/>
</dbReference>
<dbReference type="SMART" id="SM00349">
    <property type="entry name" value="KRAB"/>
    <property type="match status" value="1"/>
</dbReference>
<evidence type="ECO:0000256" key="5">
    <source>
        <dbReference type="ARBA" id="ARBA00022771"/>
    </source>
</evidence>
<feature type="domain" description="C2H2-type" evidence="12">
    <location>
        <begin position="257"/>
        <end position="284"/>
    </location>
</feature>
<protein>
    <submittedName>
        <fullName evidence="14">Zinc finger protein 57</fullName>
    </submittedName>
</protein>
<evidence type="ECO:0000256" key="2">
    <source>
        <dbReference type="ARBA" id="ARBA00006991"/>
    </source>
</evidence>
<dbReference type="InterPro" id="IPR013087">
    <property type="entry name" value="Znf_C2H2_type"/>
</dbReference>
<comment type="caution">
    <text evidence="14">The sequence shown here is derived from an EMBL/GenBank/DDBJ whole genome shotgun (WGS) entry which is preliminary data.</text>
</comment>
<dbReference type="Gene3D" id="6.10.140.140">
    <property type="match status" value="1"/>
</dbReference>
<dbReference type="EMBL" id="JAATJU010024935">
    <property type="protein sequence ID" value="KAH0504693.1"/>
    <property type="molecule type" value="Genomic_DNA"/>
</dbReference>
<keyword evidence="5 11" id="KW-0863">Zinc-finger</keyword>
<dbReference type="PANTHER" id="PTHR23234">
    <property type="entry name" value="ZNF44 PROTEIN"/>
    <property type="match status" value="1"/>
</dbReference>
<keyword evidence="7" id="KW-0805">Transcription regulation</keyword>
<evidence type="ECO:0000256" key="1">
    <source>
        <dbReference type="ARBA" id="ARBA00004123"/>
    </source>
</evidence>
<accession>A0A8J6G7F0</accession>
<organism evidence="14 15">
    <name type="scientific">Microtus ochrogaster</name>
    <name type="common">Prairie vole</name>
    <dbReference type="NCBI Taxonomy" id="79684"/>
    <lineage>
        <taxon>Eukaryota</taxon>
        <taxon>Metazoa</taxon>
        <taxon>Chordata</taxon>
        <taxon>Craniata</taxon>
        <taxon>Vertebrata</taxon>
        <taxon>Euteleostomi</taxon>
        <taxon>Mammalia</taxon>
        <taxon>Eutheria</taxon>
        <taxon>Euarchontoglires</taxon>
        <taxon>Glires</taxon>
        <taxon>Rodentia</taxon>
        <taxon>Myomorpha</taxon>
        <taxon>Muroidea</taxon>
        <taxon>Cricetidae</taxon>
        <taxon>Arvicolinae</taxon>
        <taxon>Microtus</taxon>
    </lineage>
</organism>
<dbReference type="InterPro" id="IPR001909">
    <property type="entry name" value="KRAB"/>
</dbReference>
<dbReference type="SUPFAM" id="SSF57667">
    <property type="entry name" value="beta-beta-alpha zinc fingers"/>
    <property type="match status" value="1"/>
</dbReference>
<feature type="domain" description="C2H2-type" evidence="12">
    <location>
        <begin position="167"/>
        <end position="194"/>
    </location>
</feature>
<dbReference type="FunFam" id="3.30.160.60:FF:000145">
    <property type="entry name" value="Zinc finger protein 574"/>
    <property type="match status" value="1"/>
</dbReference>
<dbReference type="Pfam" id="PF00096">
    <property type="entry name" value="zf-C2H2"/>
    <property type="match status" value="2"/>
</dbReference>
<keyword evidence="9" id="KW-0804">Transcription</keyword>
<dbReference type="AlphaFoldDB" id="A0A8J6G7F0"/>
<dbReference type="InterPro" id="IPR036051">
    <property type="entry name" value="KRAB_dom_sf"/>
</dbReference>
<proteinExistence type="inferred from homology"/>
<dbReference type="Proteomes" id="UP000710432">
    <property type="component" value="Unassembled WGS sequence"/>
</dbReference>
<feature type="domain" description="KRAB" evidence="13">
    <location>
        <begin position="23"/>
        <end position="94"/>
    </location>
</feature>
<keyword evidence="8" id="KW-0238">DNA-binding</keyword>
<keyword evidence="3" id="KW-0479">Metal-binding</keyword>
<dbReference type="Pfam" id="PF01352">
    <property type="entry name" value="KRAB"/>
    <property type="match status" value="1"/>
</dbReference>
<dbReference type="PROSITE" id="PS50805">
    <property type="entry name" value="KRAB"/>
    <property type="match status" value="1"/>
</dbReference>
<name>A0A8J6G7F0_MICOH</name>
<evidence type="ECO:0000313" key="15">
    <source>
        <dbReference type="Proteomes" id="UP000710432"/>
    </source>
</evidence>
<evidence type="ECO:0000313" key="14">
    <source>
        <dbReference type="EMBL" id="KAH0504693.1"/>
    </source>
</evidence>
<evidence type="ECO:0000256" key="4">
    <source>
        <dbReference type="ARBA" id="ARBA00022737"/>
    </source>
</evidence>
<dbReference type="PROSITE" id="PS00028">
    <property type="entry name" value="ZINC_FINGER_C2H2_1"/>
    <property type="match status" value="3"/>
</dbReference>
<dbReference type="GO" id="GO:0006355">
    <property type="term" value="P:regulation of DNA-templated transcription"/>
    <property type="evidence" value="ECO:0007669"/>
    <property type="project" value="InterPro"/>
</dbReference>
<dbReference type="CDD" id="cd07765">
    <property type="entry name" value="KRAB_A-box"/>
    <property type="match status" value="1"/>
</dbReference>
<keyword evidence="6" id="KW-0862">Zinc</keyword>
<dbReference type="GO" id="GO:0008270">
    <property type="term" value="F:zinc ion binding"/>
    <property type="evidence" value="ECO:0007669"/>
    <property type="project" value="UniProtKB-KW"/>
</dbReference>
<dbReference type="PROSITE" id="PS50157">
    <property type="entry name" value="ZINC_FINGER_C2H2_2"/>
    <property type="match status" value="3"/>
</dbReference>
<evidence type="ECO:0000256" key="9">
    <source>
        <dbReference type="ARBA" id="ARBA00023163"/>
    </source>
</evidence>
<dbReference type="GO" id="GO:0005634">
    <property type="term" value="C:nucleus"/>
    <property type="evidence" value="ECO:0007669"/>
    <property type="project" value="UniProtKB-SubCell"/>
</dbReference>
<dbReference type="SMART" id="SM00355">
    <property type="entry name" value="ZnF_C2H2"/>
    <property type="match status" value="5"/>
</dbReference>
<evidence type="ECO:0000256" key="10">
    <source>
        <dbReference type="ARBA" id="ARBA00023242"/>
    </source>
</evidence>
<sequence length="383" mass="44312">MGDLREIEASLVYKPAQPLQRPITCEDVAVHFTNEEWACLTEKQKILYRKVQSETFKNLAFVGSKKRKSQEPSSNLEDEEKGSLACTGMFKGGPLYFCLTCGRCYKKYINLFNHQFKAQKNTSHKTVSSKPQHRKERTFSCQLCNKIYRDPSGLSRHRRTHLGYRPSSCSVCGKRFRDQSEVKRHMKVHENRKPVTGNQEHEVKKVPLTTPGSQGPNVRHVKEIQRPVARAKASCSRDSSPNVRSSSIPVRCSRKNIHCPYCLIRFTKRTCFLTHLKVHFTNEPDQYLRHRESSHSSVVVGSQKNTHRKQDIYCCPVCDVCFKEKESLLDHMCCKEPGRSIKCWEILGHLLAFLDPFEARKYFKSKGVLKGRKEEKMKSKKTR</sequence>
<keyword evidence="4" id="KW-0677">Repeat</keyword>